<evidence type="ECO:0000313" key="1">
    <source>
        <dbReference type="EMBL" id="TKW06052.1"/>
    </source>
</evidence>
<sequence length="30" mass="3201">MMTWASASSTELCSHQSPPLGGKIVVMFGF</sequence>
<accession>A0A4U6TV25</accession>
<gene>
    <name evidence="1" type="ORF">SEVIR_7G216600v2</name>
</gene>
<dbReference type="Proteomes" id="UP000298652">
    <property type="component" value="Chromosome 7"/>
</dbReference>
<dbReference type="AlphaFoldDB" id="A0A4U6TV25"/>
<dbReference type="EMBL" id="CM016558">
    <property type="protein sequence ID" value="TKW06052.1"/>
    <property type="molecule type" value="Genomic_DNA"/>
</dbReference>
<protein>
    <submittedName>
        <fullName evidence="1">Uncharacterized protein</fullName>
    </submittedName>
</protein>
<proteinExistence type="predicted"/>
<organism evidence="1 2">
    <name type="scientific">Setaria viridis</name>
    <name type="common">Green bristlegrass</name>
    <name type="synonym">Setaria italica subsp. viridis</name>
    <dbReference type="NCBI Taxonomy" id="4556"/>
    <lineage>
        <taxon>Eukaryota</taxon>
        <taxon>Viridiplantae</taxon>
        <taxon>Streptophyta</taxon>
        <taxon>Embryophyta</taxon>
        <taxon>Tracheophyta</taxon>
        <taxon>Spermatophyta</taxon>
        <taxon>Magnoliopsida</taxon>
        <taxon>Liliopsida</taxon>
        <taxon>Poales</taxon>
        <taxon>Poaceae</taxon>
        <taxon>PACMAD clade</taxon>
        <taxon>Panicoideae</taxon>
        <taxon>Panicodae</taxon>
        <taxon>Paniceae</taxon>
        <taxon>Cenchrinae</taxon>
        <taxon>Setaria</taxon>
    </lineage>
</organism>
<dbReference type="Gramene" id="TKW06052">
    <property type="protein sequence ID" value="TKW06052"/>
    <property type="gene ID" value="SEVIR_7G216600v2"/>
</dbReference>
<name>A0A4U6TV25_SETVI</name>
<keyword evidence="2" id="KW-1185">Reference proteome</keyword>
<evidence type="ECO:0000313" key="2">
    <source>
        <dbReference type="Proteomes" id="UP000298652"/>
    </source>
</evidence>
<reference evidence="1" key="1">
    <citation type="submission" date="2019-03" db="EMBL/GenBank/DDBJ databases">
        <title>WGS assembly of Setaria viridis.</title>
        <authorList>
            <person name="Huang P."/>
            <person name="Jenkins J."/>
            <person name="Grimwood J."/>
            <person name="Barry K."/>
            <person name="Healey A."/>
            <person name="Mamidi S."/>
            <person name="Sreedasyam A."/>
            <person name="Shu S."/>
            <person name="Feldman M."/>
            <person name="Wu J."/>
            <person name="Yu Y."/>
            <person name="Chen C."/>
            <person name="Johnson J."/>
            <person name="Rokhsar D."/>
            <person name="Baxter I."/>
            <person name="Schmutz J."/>
            <person name="Brutnell T."/>
            <person name="Kellogg E."/>
        </authorList>
    </citation>
    <scope>NUCLEOTIDE SEQUENCE [LARGE SCALE GENOMIC DNA]</scope>
</reference>